<evidence type="ECO:0000259" key="11">
    <source>
        <dbReference type="Pfam" id="PF03007"/>
    </source>
</evidence>
<keyword evidence="8" id="KW-0443">Lipid metabolism</keyword>
<evidence type="ECO:0000256" key="1">
    <source>
        <dbReference type="ARBA" id="ARBA00004771"/>
    </source>
</evidence>
<dbReference type="STRING" id="504798.SAMN05421871_103458"/>
<keyword evidence="5" id="KW-0444">Lipid biosynthesis</keyword>
<dbReference type="EMBL" id="FNJB01000001">
    <property type="protein sequence ID" value="SDN95223.1"/>
    <property type="molecule type" value="Genomic_DNA"/>
</dbReference>
<dbReference type="Gene3D" id="3.30.559.30">
    <property type="entry name" value="Nonribosomal peptide synthetase, condensation domain"/>
    <property type="match status" value="1"/>
</dbReference>
<evidence type="ECO:0000256" key="8">
    <source>
        <dbReference type="ARBA" id="ARBA00023098"/>
    </source>
</evidence>
<dbReference type="GO" id="GO:0004144">
    <property type="term" value="F:diacylglycerol O-acyltransferase activity"/>
    <property type="evidence" value="ECO:0007669"/>
    <property type="project" value="UniProtKB-EC"/>
</dbReference>
<dbReference type="GO" id="GO:0005886">
    <property type="term" value="C:plasma membrane"/>
    <property type="evidence" value="ECO:0007669"/>
    <property type="project" value="TreeGrafter"/>
</dbReference>
<evidence type="ECO:0000256" key="5">
    <source>
        <dbReference type="ARBA" id="ARBA00022516"/>
    </source>
</evidence>
<gene>
    <name evidence="13" type="ORF">SAMN05192558_101412</name>
</gene>
<dbReference type="GO" id="GO:0051701">
    <property type="term" value="P:biological process involved in interaction with host"/>
    <property type="evidence" value="ECO:0007669"/>
    <property type="project" value="TreeGrafter"/>
</dbReference>
<keyword evidence="9 13" id="KW-0012">Acyltransferase</keyword>
<dbReference type="RefSeq" id="WP_091369089.1">
    <property type="nucleotide sequence ID" value="NZ_FNDV01000003.1"/>
</dbReference>
<accession>A0A1H0FKN2</accession>
<comment type="pathway">
    <text evidence="2">Lipid metabolism.</text>
</comment>
<dbReference type="SUPFAM" id="SSF52777">
    <property type="entry name" value="CoA-dependent acyltransferases"/>
    <property type="match status" value="2"/>
</dbReference>
<dbReference type="InterPro" id="IPR009721">
    <property type="entry name" value="O-acyltransferase_WSD1_C"/>
</dbReference>
<evidence type="ECO:0000259" key="12">
    <source>
        <dbReference type="Pfam" id="PF06974"/>
    </source>
</evidence>
<dbReference type="PANTHER" id="PTHR31650">
    <property type="entry name" value="O-ACYLTRANSFERASE (WSD1-LIKE) FAMILY PROTEIN"/>
    <property type="match status" value="1"/>
</dbReference>
<evidence type="ECO:0000256" key="10">
    <source>
        <dbReference type="ARBA" id="ARBA00048109"/>
    </source>
</evidence>
<reference evidence="14" key="1">
    <citation type="submission" date="2016-10" db="EMBL/GenBank/DDBJ databases">
        <authorList>
            <person name="Varghese N."/>
            <person name="Submissions S."/>
        </authorList>
    </citation>
    <scope>NUCLEOTIDE SEQUENCE [LARGE SCALE GENOMIC DNA]</scope>
    <source>
        <strain evidence="14">IBRC-M 10655</strain>
    </source>
</reference>
<dbReference type="OrthoDB" id="9810950at2"/>
<sequence>MTDTVRHQRSRPGEPIVDRASPTDRAFLAMDTGQVPAQFGVVLRIDQVGTVDFSRVRQLLAERVPAIPRLRQRLIRVPFGCGGPIWVDDDTFDIGRHVRAVVCPAPGDERALLDTAISVIATPLPRDAPLWSVVCVSGLSGGGFALVVVLHHVLADGVGGLAVLANLVDGPSATNESDFPRPRPTRGRLLRQALLGRLRAPRRGRAAWRMLRASMSAGGGLRPLRAAPCSLIQRTGPRLVAAVVRVERAALRTAAHRHGATTNDALLVAVAGALHRVLTIRGESVERIAIAVPVSGRSDSGPELGNVVAPLLVQVPTAGDVGERLRTVAAEVHAHKADATGPPPIAVLGWLFRPLASLGGYRWYMTHQRRLHTLVSHVRVPFEGLAFDGSPITSAIPLALADGGNMTACFDAVSYAGTMTVTVIVDPDHFPDLEALTAGLRTELDLITHTVAAAG</sequence>
<dbReference type="UniPathway" id="UPA00282"/>
<protein>
    <recommendedName>
        <fullName evidence="4">diacylglycerol O-acyltransferase</fullName>
        <ecNumber evidence="4">2.3.1.20</ecNumber>
    </recommendedName>
</protein>
<keyword evidence="7" id="KW-0319">Glycerol metabolism</keyword>
<comment type="pathway">
    <text evidence="1">Glycerolipid metabolism; triacylglycerol biosynthesis.</text>
</comment>
<comment type="similarity">
    <text evidence="3">Belongs to the long-chain O-acyltransferase family.</text>
</comment>
<evidence type="ECO:0000256" key="3">
    <source>
        <dbReference type="ARBA" id="ARBA00009587"/>
    </source>
</evidence>
<evidence type="ECO:0000256" key="6">
    <source>
        <dbReference type="ARBA" id="ARBA00022679"/>
    </source>
</evidence>
<dbReference type="InterPro" id="IPR045034">
    <property type="entry name" value="O-acyltransferase_WSD1-like"/>
</dbReference>
<dbReference type="Proteomes" id="UP000199651">
    <property type="component" value="Unassembled WGS sequence"/>
</dbReference>
<keyword evidence="6 13" id="KW-0808">Transferase</keyword>
<dbReference type="AlphaFoldDB" id="A0A1H0FKN2"/>
<comment type="catalytic activity">
    <reaction evidence="10">
        <text>an acyl-CoA + a 1,2-diacyl-sn-glycerol = a triacyl-sn-glycerol + CoA</text>
        <dbReference type="Rhea" id="RHEA:10868"/>
        <dbReference type="ChEBI" id="CHEBI:17815"/>
        <dbReference type="ChEBI" id="CHEBI:57287"/>
        <dbReference type="ChEBI" id="CHEBI:58342"/>
        <dbReference type="ChEBI" id="CHEBI:64615"/>
        <dbReference type="EC" id="2.3.1.20"/>
    </reaction>
</comment>
<dbReference type="GO" id="GO:0001666">
    <property type="term" value="P:response to hypoxia"/>
    <property type="evidence" value="ECO:0007669"/>
    <property type="project" value="TreeGrafter"/>
</dbReference>
<evidence type="ECO:0000256" key="4">
    <source>
        <dbReference type="ARBA" id="ARBA00013244"/>
    </source>
</evidence>
<evidence type="ECO:0000256" key="2">
    <source>
        <dbReference type="ARBA" id="ARBA00005189"/>
    </source>
</evidence>
<feature type="domain" description="O-acyltransferase WSD1-like N-terminal" evidence="11">
    <location>
        <begin position="21"/>
        <end position="265"/>
    </location>
</feature>
<dbReference type="InterPro" id="IPR004255">
    <property type="entry name" value="O-acyltransferase_WSD1_N"/>
</dbReference>
<dbReference type="GO" id="GO:0071731">
    <property type="term" value="P:response to nitric oxide"/>
    <property type="evidence" value="ECO:0007669"/>
    <property type="project" value="TreeGrafter"/>
</dbReference>
<evidence type="ECO:0000256" key="7">
    <source>
        <dbReference type="ARBA" id="ARBA00022798"/>
    </source>
</evidence>
<dbReference type="Pfam" id="PF06974">
    <property type="entry name" value="WS_DGAT_C"/>
    <property type="match status" value="1"/>
</dbReference>
<organism evidence="13 14">
    <name type="scientific">Actinokineospora alba</name>
    <dbReference type="NCBI Taxonomy" id="504798"/>
    <lineage>
        <taxon>Bacteria</taxon>
        <taxon>Bacillati</taxon>
        <taxon>Actinomycetota</taxon>
        <taxon>Actinomycetes</taxon>
        <taxon>Pseudonocardiales</taxon>
        <taxon>Pseudonocardiaceae</taxon>
        <taxon>Actinokineospora</taxon>
    </lineage>
</organism>
<dbReference type="GO" id="GO:0019432">
    <property type="term" value="P:triglyceride biosynthetic process"/>
    <property type="evidence" value="ECO:0007669"/>
    <property type="project" value="UniProtKB-UniPathway"/>
</dbReference>
<evidence type="ECO:0000313" key="13">
    <source>
        <dbReference type="EMBL" id="SDN95223.1"/>
    </source>
</evidence>
<dbReference type="GO" id="GO:0006071">
    <property type="term" value="P:glycerol metabolic process"/>
    <property type="evidence" value="ECO:0007669"/>
    <property type="project" value="UniProtKB-KW"/>
</dbReference>
<evidence type="ECO:0000256" key="9">
    <source>
        <dbReference type="ARBA" id="ARBA00023315"/>
    </source>
</evidence>
<dbReference type="InterPro" id="IPR023213">
    <property type="entry name" value="CAT-like_dom_sf"/>
</dbReference>
<keyword evidence="14" id="KW-1185">Reference proteome</keyword>
<proteinExistence type="inferred from homology"/>
<name>A0A1H0FKN2_9PSEU</name>
<dbReference type="Pfam" id="PF03007">
    <property type="entry name" value="WS_DGAT_cat"/>
    <property type="match status" value="1"/>
</dbReference>
<feature type="domain" description="O-acyltransferase WSD1 C-terminal" evidence="12">
    <location>
        <begin position="305"/>
        <end position="447"/>
    </location>
</feature>
<dbReference type="Gene3D" id="3.30.559.10">
    <property type="entry name" value="Chloramphenicol acetyltransferase-like domain"/>
    <property type="match status" value="1"/>
</dbReference>
<dbReference type="PANTHER" id="PTHR31650:SF1">
    <property type="entry name" value="WAX ESTER SYNTHASE_DIACYLGLYCEROL ACYLTRANSFERASE 4-RELATED"/>
    <property type="match status" value="1"/>
</dbReference>
<evidence type="ECO:0000313" key="14">
    <source>
        <dbReference type="Proteomes" id="UP000199651"/>
    </source>
</evidence>
<dbReference type="EC" id="2.3.1.20" evidence="4"/>